<dbReference type="AlphaFoldDB" id="A0A9R1VSC2"/>
<evidence type="ECO:0000313" key="2">
    <source>
        <dbReference type="Proteomes" id="UP000235145"/>
    </source>
</evidence>
<gene>
    <name evidence="1" type="ORF">LSAT_V11C400199320</name>
</gene>
<dbReference type="PANTHER" id="PTHR11697:SF230">
    <property type="entry name" value="ZINC FINGER, MYM DOMAIN CONTAINING 1"/>
    <property type="match status" value="1"/>
</dbReference>
<keyword evidence="2" id="KW-1185">Reference proteome</keyword>
<organism evidence="1 2">
    <name type="scientific">Lactuca sativa</name>
    <name type="common">Garden lettuce</name>
    <dbReference type="NCBI Taxonomy" id="4236"/>
    <lineage>
        <taxon>Eukaryota</taxon>
        <taxon>Viridiplantae</taxon>
        <taxon>Streptophyta</taxon>
        <taxon>Embryophyta</taxon>
        <taxon>Tracheophyta</taxon>
        <taxon>Spermatophyta</taxon>
        <taxon>Magnoliopsida</taxon>
        <taxon>eudicotyledons</taxon>
        <taxon>Gunneridae</taxon>
        <taxon>Pentapetalae</taxon>
        <taxon>asterids</taxon>
        <taxon>campanulids</taxon>
        <taxon>Asterales</taxon>
        <taxon>Asteraceae</taxon>
        <taxon>Cichorioideae</taxon>
        <taxon>Cichorieae</taxon>
        <taxon>Lactucinae</taxon>
        <taxon>Lactuca</taxon>
    </lineage>
</organism>
<name>A0A9R1VSC2_LACSA</name>
<accession>A0A9R1VSC2</accession>
<dbReference type="EMBL" id="NBSK02000004">
    <property type="protein sequence ID" value="KAJ0210363.1"/>
    <property type="molecule type" value="Genomic_DNA"/>
</dbReference>
<dbReference type="InterPro" id="IPR055298">
    <property type="entry name" value="AtLOH3-like"/>
</dbReference>
<dbReference type="PANTHER" id="PTHR11697">
    <property type="entry name" value="GENERAL TRANSCRIPTION FACTOR 2-RELATED ZINC FINGER PROTEIN"/>
    <property type="match status" value="1"/>
</dbReference>
<reference evidence="1 2" key="1">
    <citation type="journal article" date="2017" name="Nat. Commun.">
        <title>Genome assembly with in vitro proximity ligation data and whole-genome triplication in lettuce.</title>
        <authorList>
            <person name="Reyes-Chin-Wo S."/>
            <person name="Wang Z."/>
            <person name="Yang X."/>
            <person name="Kozik A."/>
            <person name="Arikit S."/>
            <person name="Song C."/>
            <person name="Xia L."/>
            <person name="Froenicke L."/>
            <person name="Lavelle D.O."/>
            <person name="Truco M.J."/>
            <person name="Xia R."/>
            <person name="Zhu S."/>
            <person name="Xu C."/>
            <person name="Xu H."/>
            <person name="Xu X."/>
            <person name="Cox K."/>
            <person name="Korf I."/>
            <person name="Meyers B.C."/>
            <person name="Michelmore R.W."/>
        </authorList>
    </citation>
    <scope>NUCLEOTIDE SEQUENCE [LARGE SCALE GENOMIC DNA]</scope>
    <source>
        <strain evidence="2">cv. Salinas</strain>
        <tissue evidence="1">Seedlings</tissue>
    </source>
</reference>
<proteinExistence type="predicted"/>
<comment type="caution">
    <text evidence="1">The sequence shown here is derived from an EMBL/GenBank/DDBJ whole genome shotgun (WGS) entry which is preliminary data.</text>
</comment>
<dbReference type="Proteomes" id="UP000235145">
    <property type="component" value="Unassembled WGS sequence"/>
</dbReference>
<evidence type="ECO:0000313" key="1">
    <source>
        <dbReference type="EMBL" id="KAJ0210363.1"/>
    </source>
</evidence>
<sequence length="110" mass="12798">MEALAEGLLYNCPKFIIKIFCSYVMLIKFLYDLCKENSDRDCKVETIPILRLLKSFDFVSYLRLIEILGVINHLNTTLQRKDQDIINSMNQVSGSKKTIQEIKDVGWVHL</sequence>
<protein>
    <submittedName>
        <fullName evidence="1">Uncharacterized protein</fullName>
    </submittedName>
</protein>